<comment type="pathway">
    <text evidence="2">Lipid metabolism; fatty acid beta-oxidation.</text>
</comment>
<keyword evidence="8" id="KW-0576">Peroxisome</keyword>
<dbReference type="SUPFAM" id="SSF52096">
    <property type="entry name" value="ClpP/crotonase"/>
    <property type="match status" value="1"/>
</dbReference>
<feature type="domain" description="3-hydroxyacyl-CoA dehydrogenase NAD binding" evidence="13">
    <location>
        <begin position="6"/>
        <end position="184"/>
    </location>
</feature>
<dbReference type="SUPFAM" id="SSF48179">
    <property type="entry name" value="6-phosphogluconate dehydrogenase C-terminal domain-like"/>
    <property type="match status" value="2"/>
</dbReference>
<sequence length="667" mass="72683">MKKINTIGVIGAGTMGSAIAQKFAQEGFTVYLNDREQQYIDKGIAGIREILEQGVERRLFTQEKVEEIINNIKGTTNQEDLKVCDLIVEAIFEDFEVKTNLFKTLDAIVPNDTILATNTSSFSVTELAKAVSHPERFIGLHYFFHAAKNRLVEIIPGTKTSDETYKAMQVFSVQSGKDAITTKDVNGFAVNRFFVPWLNEACKMLDEGVGTISEIDTICMKTFGIGMGPFALMNATGVPIALHAQKTLEHFGPSYKIASKLEEQVATGNDWSLDGMDVVTVTPELTKAVNDRILGVTFFVCSQILAEGICTAVDLNRGAKIGLRWRKGPVDLMQSFGEAEVQRIVNKFVILYSEPTPVGIESKNWDMEYVTLEIKGSRAIITMSRPENMNALNVEVLAQLDNKFSQADARDDIETIILTGSGKAFVAGADIKFFIKNIKSNTIENIVAFTKYGQKVFEKIDVSSKKVIVILNGLALGGGIELALCADVLLAVPKAKIAFPETGIGIYPGLGGTQRSALRIGKGLAKYLVLTGQMLGAKQALEIGLIDGIIQPSEVFDIISGEKEIPAKETVNLSDNWKAIESLYSKNNYKAIISGEYINGGMEADAVAKLGKTMSFKAPIAMDFSEELIDAAQGFTSELEKLTAIFTTKDALLGLTSIGKKVEYSGD</sequence>
<comment type="subunit">
    <text evidence="3">Monomer.</text>
</comment>
<evidence type="ECO:0000256" key="6">
    <source>
        <dbReference type="ARBA" id="ARBA00023027"/>
    </source>
</evidence>
<dbReference type="GO" id="GO:0008691">
    <property type="term" value="F:3-hydroxybutyryl-CoA dehydrogenase activity"/>
    <property type="evidence" value="ECO:0007669"/>
    <property type="project" value="UniProtKB-EC"/>
</dbReference>
<proteinExistence type="predicted"/>
<dbReference type="CDD" id="cd06558">
    <property type="entry name" value="crotonase-like"/>
    <property type="match status" value="1"/>
</dbReference>
<dbReference type="GO" id="GO:0003857">
    <property type="term" value="F:(3S)-3-hydroxyacyl-CoA dehydrogenase (NAD+) activity"/>
    <property type="evidence" value="ECO:0007669"/>
    <property type="project" value="UniProtKB-EC"/>
</dbReference>
<dbReference type="InterPro" id="IPR006108">
    <property type="entry name" value="3HC_DH_C"/>
</dbReference>
<evidence type="ECO:0000256" key="3">
    <source>
        <dbReference type="ARBA" id="ARBA00011245"/>
    </source>
</evidence>
<keyword evidence="6" id="KW-0520">NAD</keyword>
<evidence type="ECO:0000256" key="1">
    <source>
        <dbReference type="ARBA" id="ARBA00004275"/>
    </source>
</evidence>
<dbReference type="Pfam" id="PF00378">
    <property type="entry name" value="ECH_1"/>
    <property type="match status" value="1"/>
</dbReference>
<keyword evidence="10" id="KW-0456">Lyase</keyword>
<dbReference type="AlphaFoldDB" id="A0A3B0QXQ3"/>
<dbReference type="EMBL" id="UOEB01000189">
    <property type="protein sequence ID" value="VAV84889.1"/>
    <property type="molecule type" value="Genomic_DNA"/>
</dbReference>
<dbReference type="InterPro" id="IPR001753">
    <property type="entry name" value="Enoyl-CoA_hydra/iso"/>
</dbReference>
<dbReference type="GO" id="GO:0004300">
    <property type="term" value="F:enoyl-CoA hydratase activity"/>
    <property type="evidence" value="ECO:0007669"/>
    <property type="project" value="UniProtKB-ARBA"/>
</dbReference>
<keyword evidence="11" id="KW-0511">Multifunctional enzyme</keyword>
<dbReference type="Pfam" id="PF00725">
    <property type="entry name" value="3HCDH"/>
    <property type="match status" value="1"/>
</dbReference>
<feature type="domain" description="3-hydroxyacyl-CoA dehydrogenase C-terminal" evidence="12">
    <location>
        <begin position="187"/>
        <end position="265"/>
    </location>
</feature>
<name>A0A3B0QXQ3_9ZZZZ</name>
<evidence type="ECO:0000259" key="13">
    <source>
        <dbReference type="Pfam" id="PF02737"/>
    </source>
</evidence>
<accession>A0A3B0QXQ3</accession>
<keyword evidence="4" id="KW-0276">Fatty acid metabolism</keyword>
<dbReference type="PANTHER" id="PTHR23309:SF49">
    <property type="entry name" value="PEROXISOMAL BIFUNCTIONAL ENZYME"/>
    <property type="match status" value="1"/>
</dbReference>
<dbReference type="GO" id="GO:0016853">
    <property type="term" value="F:isomerase activity"/>
    <property type="evidence" value="ECO:0007669"/>
    <property type="project" value="UniProtKB-KW"/>
</dbReference>
<dbReference type="GO" id="GO:0006635">
    <property type="term" value="P:fatty acid beta-oxidation"/>
    <property type="evidence" value="ECO:0007669"/>
    <property type="project" value="UniProtKB-UniPathway"/>
</dbReference>
<comment type="subcellular location">
    <subcellularLocation>
        <location evidence="1">Peroxisome</location>
    </subcellularLocation>
</comment>
<dbReference type="FunFam" id="3.40.50.720:FF:000009">
    <property type="entry name" value="Fatty oxidation complex, alpha subunit"/>
    <property type="match status" value="1"/>
</dbReference>
<dbReference type="InterPro" id="IPR008927">
    <property type="entry name" value="6-PGluconate_DH-like_C_sf"/>
</dbReference>
<reference evidence="14" key="1">
    <citation type="submission" date="2018-06" db="EMBL/GenBank/DDBJ databases">
        <authorList>
            <person name="Zhirakovskaya E."/>
        </authorList>
    </citation>
    <scope>NUCLEOTIDE SEQUENCE</scope>
</reference>
<evidence type="ECO:0000256" key="9">
    <source>
        <dbReference type="ARBA" id="ARBA00023235"/>
    </source>
</evidence>
<keyword evidence="7" id="KW-0443">Lipid metabolism</keyword>
<keyword evidence="9" id="KW-0413">Isomerase</keyword>
<evidence type="ECO:0000256" key="5">
    <source>
        <dbReference type="ARBA" id="ARBA00023002"/>
    </source>
</evidence>
<evidence type="ECO:0000313" key="14">
    <source>
        <dbReference type="EMBL" id="VAV84889.1"/>
    </source>
</evidence>
<dbReference type="Gene3D" id="3.40.50.720">
    <property type="entry name" value="NAD(P)-binding Rossmann-like Domain"/>
    <property type="match status" value="1"/>
</dbReference>
<dbReference type="EC" id="1.1.1.35" evidence="14"/>
<dbReference type="Gene3D" id="3.90.226.10">
    <property type="entry name" value="2-enoyl-CoA Hydratase, Chain A, domain 1"/>
    <property type="match status" value="1"/>
</dbReference>
<evidence type="ECO:0000256" key="8">
    <source>
        <dbReference type="ARBA" id="ARBA00023140"/>
    </source>
</evidence>
<evidence type="ECO:0000256" key="4">
    <source>
        <dbReference type="ARBA" id="ARBA00022832"/>
    </source>
</evidence>
<dbReference type="Pfam" id="PF02737">
    <property type="entry name" value="3HCDH_N"/>
    <property type="match status" value="1"/>
</dbReference>
<keyword evidence="5 14" id="KW-0560">Oxidoreductase</keyword>
<evidence type="ECO:0000256" key="11">
    <source>
        <dbReference type="ARBA" id="ARBA00023268"/>
    </source>
</evidence>
<dbReference type="InterPro" id="IPR036291">
    <property type="entry name" value="NAD(P)-bd_dom_sf"/>
</dbReference>
<dbReference type="EC" id="1.1.1.157" evidence="14"/>
<dbReference type="GO" id="GO:0070403">
    <property type="term" value="F:NAD+ binding"/>
    <property type="evidence" value="ECO:0007669"/>
    <property type="project" value="InterPro"/>
</dbReference>
<protein>
    <submittedName>
        <fullName evidence="14">3-hydroxybutyryl-CoA dehydrogenase 3-hydroxyacyl-CoA dehydrogenase</fullName>
        <ecNumber evidence="14">1.1.1.157</ecNumber>
        <ecNumber evidence="14">1.1.1.35</ecNumber>
    </submittedName>
</protein>
<evidence type="ECO:0000256" key="10">
    <source>
        <dbReference type="ARBA" id="ARBA00023239"/>
    </source>
</evidence>
<gene>
    <name evidence="14" type="ORF">MNBD_BACTEROID02-1989</name>
</gene>
<dbReference type="GO" id="GO:0005777">
    <property type="term" value="C:peroxisome"/>
    <property type="evidence" value="ECO:0007669"/>
    <property type="project" value="UniProtKB-SubCell"/>
</dbReference>
<evidence type="ECO:0000256" key="7">
    <source>
        <dbReference type="ARBA" id="ARBA00023098"/>
    </source>
</evidence>
<dbReference type="InterPro" id="IPR029045">
    <property type="entry name" value="ClpP/crotonase-like_dom_sf"/>
</dbReference>
<dbReference type="PANTHER" id="PTHR23309">
    <property type="entry name" value="3-HYDROXYACYL-COA DEHYROGENASE"/>
    <property type="match status" value="1"/>
</dbReference>
<dbReference type="SUPFAM" id="SSF51735">
    <property type="entry name" value="NAD(P)-binding Rossmann-fold domains"/>
    <property type="match status" value="1"/>
</dbReference>
<evidence type="ECO:0000256" key="2">
    <source>
        <dbReference type="ARBA" id="ARBA00005005"/>
    </source>
</evidence>
<dbReference type="Gene3D" id="1.10.1040.50">
    <property type="match status" value="1"/>
</dbReference>
<organism evidence="14">
    <name type="scientific">hydrothermal vent metagenome</name>
    <dbReference type="NCBI Taxonomy" id="652676"/>
    <lineage>
        <taxon>unclassified sequences</taxon>
        <taxon>metagenomes</taxon>
        <taxon>ecological metagenomes</taxon>
    </lineage>
</organism>
<dbReference type="InterPro" id="IPR006176">
    <property type="entry name" value="3-OHacyl-CoA_DH_NAD-bd"/>
</dbReference>
<dbReference type="UniPathway" id="UPA00659"/>
<evidence type="ECO:0000259" key="12">
    <source>
        <dbReference type="Pfam" id="PF00725"/>
    </source>
</evidence>